<dbReference type="GO" id="GO:0005634">
    <property type="term" value="C:nucleus"/>
    <property type="evidence" value="ECO:0007669"/>
    <property type="project" value="TreeGrafter"/>
</dbReference>
<evidence type="ECO:0000259" key="2">
    <source>
        <dbReference type="PROSITE" id="PS50888"/>
    </source>
</evidence>
<evidence type="ECO:0000256" key="1">
    <source>
        <dbReference type="SAM" id="MobiDB-lite"/>
    </source>
</evidence>
<dbReference type="GO" id="GO:0000981">
    <property type="term" value="F:DNA-binding transcription factor activity, RNA polymerase II-specific"/>
    <property type="evidence" value="ECO:0007669"/>
    <property type="project" value="TreeGrafter"/>
</dbReference>
<proteinExistence type="predicted"/>
<dbReference type="GO" id="GO:0070888">
    <property type="term" value="F:E-box binding"/>
    <property type="evidence" value="ECO:0007669"/>
    <property type="project" value="TreeGrafter"/>
</dbReference>
<dbReference type="InterPro" id="IPR050359">
    <property type="entry name" value="bHLH_transcription_factors"/>
</dbReference>
<dbReference type="Gene3D" id="4.10.280.10">
    <property type="entry name" value="Helix-loop-helix DNA-binding domain"/>
    <property type="match status" value="1"/>
</dbReference>
<organism evidence="3 4">
    <name type="scientific">Trichonephila inaurata madagascariensis</name>
    <dbReference type="NCBI Taxonomy" id="2747483"/>
    <lineage>
        <taxon>Eukaryota</taxon>
        <taxon>Metazoa</taxon>
        <taxon>Ecdysozoa</taxon>
        <taxon>Arthropoda</taxon>
        <taxon>Chelicerata</taxon>
        <taxon>Arachnida</taxon>
        <taxon>Araneae</taxon>
        <taxon>Araneomorphae</taxon>
        <taxon>Entelegynae</taxon>
        <taxon>Araneoidea</taxon>
        <taxon>Nephilidae</taxon>
        <taxon>Trichonephila</taxon>
        <taxon>Trichonephila inaurata</taxon>
    </lineage>
</organism>
<dbReference type="PANTHER" id="PTHR19290:SF134">
    <property type="entry name" value="NEUROGENIC DIFFERENTIATION FACTOR 1"/>
    <property type="match status" value="1"/>
</dbReference>
<comment type="caution">
    <text evidence="3">The sequence shown here is derived from an EMBL/GenBank/DDBJ whole genome shotgun (WGS) entry which is preliminary data.</text>
</comment>
<dbReference type="GO" id="GO:0061564">
    <property type="term" value="P:axon development"/>
    <property type="evidence" value="ECO:0007669"/>
    <property type="project" value="TreeGrafter"/>
</dbReference>
<dbReference type="EMBL" id="BMAV01013265">
    <property type="protein sequence ID" value="GFY60718.1"/>
    <property type="molecule type" value="Genomic_DNA"/>
</dbReference>
<reference evidence="3" key="1">
    <citation type="submission" date="2020-08" db="EMBL/GenBank/DDBJ databases">
        <title>Multicomponent nature underlies the extraordinary mechanical properties of spider dragline silk.</title>
        <authorList>
            <person name="Kono N."/>
            <person name="Nakamura H."/>
            <person name="Mori M."/>
            <person name="Yoshida Y."/>
            <person name="Ohtoshi R."/>
            <person name="Malay A.D."/>
            <person name="Moran D.A.P."/>
            <person name="Tomita M."/>
            <person name="Numata K."/>
            <person name="Arakawa K."/>
        </authorList>
    </citation>
    <scope>NUCLEOTIDE SEQUENCE</scope>
</reference>
<dbReference type="InterPro" id="IPR036638">
    <property type="entry name" value="HLH_DNA-bd_sf"/>
</dbReference>
<dbReference type="GO" id="GO:0046983">
    <property type="term" value="F:protein dimerization activity"/>
    <property type="evidence" value="ECO:0007669"/>
    <property type="project" value="InterPro"/>
</dbReference>
<evidence type="ECO:0000313" key="3">
    <source>
        <dbReference type="EMBL" id="GFY60718.1"/>
    </source>
</evidence>
<dbReference type="CDD" id="cd11427">
    <property type="entry name" value="bHLH_TS_NeuroD"/>
    <property type="match status" value="1"/>
</dbReference>
<feature type="compositionally biased region" description="Basic residues" evidence="1">
    <location>
        <begin position="11"/>
        <end position="27"/>
    </location>
</feature>
<dbReference type="OrthoDB" id="10039134at2759"/>
<accession>A0A8X6XX82</accession>
<feature type="domain" description="BHLH" evidence="2">
    <location>
        <begin position="43"/>
        <end position="95"/>
    </location>
</feature>
<dbReference type="Pfam" id="PF00010">
    <property type="entry name" value="HLH"/>
    <property type="match status" value="1"/>
</dbReference>
<evidence type="ECO:0000313" key="4">
    <source>
        <dbReference type="Proteomes" id="UP000886998"/>
    </source>
</evidence>
<dbReference type="PANTHER" id="PTHR19290">
    <property type="entry name" value="BASIC HELIX-LOOP-HELIX PROTEIN NEUROGENIN-RELATED"/>
    <property type="match status" value="1"/>
</dbReference>
<dbReference type="InterPro" id="IPR011598">
    <property type="entry name" value="bHLH_dom"/>
</dbReference>
<dbReference type="GO" id="GO:0045944">
    <property type="term" value="P:positive regulation of transcription by RNA polymerase II"/>
    <property type="evidence" value="ECO:0007669"/>
    <property type="project" value="TreeGrafter"/>
</dbReference>
<feature type="region of interest" description="Disordered" evidence="1">
    <location>
        <begin position="1"/>
        <end position="40"/>
    </location>
</feature>
<protein>
    <submittedName>
        <fullName evidence="3">Neurogenic differentiation factor 1</fullName>
    </submittedName>
</protein>
<dbReference type="SUPFAM" id="SSF47459">
    <property type="entry name" value="HLH, helix-loop-helix DNA-binding domain"/>
    <property type="match status" value="1"/>
</dbReference>
<sequence length="274" mass="31248">MEEEMQLMDKTKKKGSSSKMPSRRWKTSKRDSSSSSRYCKTRIRRHKANARERNRMHSLNAALDMLRERMPIQKTSQKLSKIETLRLARNYIAALSEILQDNTKMDVLNFTKILSRQMSVPTINIIANYFNVDSSYLTVDREKKNFSSRSLSMLYFTGSLDLAGATDTIQLQGDSNSNLGLSLLEDSHAKSYIDENMAIALHSPMLYSEESKSSSDQKASICVLNNITAPKIYPDVYQNVPDQKDIISEEVFSTIEQDFLNVSSCSTDFDDFEL</sequence>
<dbReference type="GO" id="GO:0007423">
    <property type="term" value="P:sensory organ development"/>
    <property type="evidence" value="ECO:0007669"/>
    <property type="project" value="TreeGrafter"/>
</dbReference>
<gene>
    <name evidence="3" type="primary">NEUROD1</name>
    <name evidence="3" type="ORF">TNIN_136561</name>
</gene>
<dbReference type="Proteomes" id="UP000886998">
    <property type="component" value="Unassembled WGS sequence"/>
</dbReference>
<name>A0A8X6XX82_9ARAC</name>
<keyword evidence="4" id="KW-1185">Reference proteome</keyword>
<dbReference type="SMART" id="SM00353">
    <property type="entry name" value="HLH"/>
    <property type="match status" value="1"/>
</dbReference>
<dbReference type="PROSITE" id="PS50888">
    <property type="entry name" value="BHLH"/>
    <property type="match status" value="1"/>
</dbReference>
<dbReference type="AlphaFoldDB" id="A0A8X6XX82"/>